<reference evidence="2" key="1">
    <citation type="submission" date="2019-07" db="EMBL/GenBank/DDBJ databases">
        <authorList>
            <person name="Alioto T."/>
            <person name="Alioto T."/>
            <person name="Gomez Garrido J."/>
        </authorList>
    </citation>
    <scope>NUCLEOTIDE SEQUENCE</scope>
</reference>
<evidence type="ECO:0000313" key="3">
    <source>
        <dbReference type="Proteomes" id="UP000327085"/>
    </source>
</evidence>
<sequence>MGSLINLKHLYVEWCEVLESLPKGIGRLTSLRTLDVFLCDAGDQEALQLGDLRNLNLEGFLYVKLVGDATNTSEVEKAQL</sequence>
<name>A0A5E4EYP1_PRUDU</name>
<evidence type="ECO:0000313" key="2">
    <source>
        <dbReference type="EMBL" id="VVA20290.1"/>
    </source>
</evidence>
<dbReference type="Proteomes" id="UP000327085">
    <property type="component" value="Chromosome 1"/>
</dbReference>
<keyword evidence="4" id="KW-1185">Reference proteome</keyword>
<proteinExistence type="predicted"/>
<evidence type="ECO:0000313" key="4">
    <source>
        <dbReference type="Proteomes" id="UP001054821"/>
    </source>
</evidence>
<dbReference type="Gramene" id="VVA20290">
    <property type="protein sequence ID" value="VVA20290"/>
    <property type="gene ID" value="Prudul26B025439"/>
</dbReference>
<dbReference type="Proteomes" id="UP001054821">
    <property type="component" value="Chromosome 1"/>
</dbReference>
<dbReference type="EMBL" id="CABIKO010000042">
    <property type="protein sequence ID" value="VVA20290.1"/>
    <property type="molecule type" value="Genomic_DNA"/>
</dbReference>
<dbReference type="InterPro" id="IPR032675">
    <property type="entry name" value="LRR_dom_sf"/>
</dbReference>
<evidence type="ECO:0000313" key="1">
    <source>
        <dbReference type="EMBL" id="KAI5355929.1"/>
    </source>
</evidence>
<dbReference type="PANTHER" id="PTHR47186">
    <property type="entry name" value="LEUCINE-RICH REPEAT-CONTAINING PROTEIN 57"/>
    <property type="match status" value="1"/>
</dbReference>
<dbReference type="AlphaFoldDB" id="A0A5E4EYP1"/>
<dbReference type="EMBL" id="JAJFAZ020000001">
    <property type="protein sequence ID" value="KAI5355929.1"/>
    <property type="molecule type" value="Genomic_DNA"/>
</dbReference>
<dbReference type="Gene3D" id="3.80.10.10">
    <property type="entry name" value="Ribonuclease Inhibitor"/>
    <property type="match status" value="1"/>
</dbReference>
<dbReference type="PANTHER" id="PTHR47186:SF3">
    <property type="entry name" value="OS09G0267800 PROTEIN"/>
    <property type="match status" value="1"/>
</dbReference>
<dbReference type="InParanoid" id="A0A5E4EYP1"/>
<reference evidence="3" key="2">
    <citation type="journal article" date="2020" name="Plant J.">
        <title>Transposons played a major role in the diversification between the closely related almond and peach genomes: results from the almond genome sequence.</title>
        <authorList>
            <person name="Alioto T."/>
            <person name="Alexiou K.G."/>
            <person name="Bardil A."/>
            <person name="Barteri F."/>
            <person name="Castanera R."/>
            <person name="Cruz F."/>
            <person name="Dhingra A."/>
            <person name="Duval H."/>
            <person name="Fernandez I Marti A."/>
            <person name="Frias L."/>
            <person name="Galan B."/>
            <person name="Garcia J.L."/>
            <person name="Howad W."/>
            <person name="Gomez-Garrido J."/>
            <person name="Gut M."/>
            <person name="Julca I."/>
            <person name="Morata J."/>
            <person name="Puigdomenech P."/>
            <person name="Ribeca P."/>
            <person name="Rubio Cabetas M.J."/>
            <person name="Vlasova A."/>
            <person name="Wirthensohn M."/>
            <person name="Garcia-Mas J."/>
            <person name="Gabaldon T."/>
            <person name="Casacuberta J.M."/>
            <person name="Arus P."/>
        </authorList>
    </citation>
    <scope>NUCLEOTIDE SEQUENCE [LARGE SCALE GENOMIC DNA]</scope>
    <source>
        <strain evidence="3">cv. Texas</strain>
    </source>
</reference>
<protein>
    <submittedName>
        <fullName evidence="2">PREDICTED: putative disease</fullName>
    </submittedName>
</protein>
<accession>A0A5E4EYP1</accession>
<gene>
    <name evidence="2" type="ORF">ALMOND_2B025439</name>
    <name evidence="1" type="ORF">L3X38_008824</name>
</gene>
<reference evidence="1 4" key="3">
    <citation type="journal article" date="2022" name="G3 (Bethesda)">
        <title>Whole-genome sequence and methylome profiling of the almond [Prunus dulcis (Mill.) D.A. Webb] cultivar 'Nonpareil'.</title>
        <authorList>
            <person name="D'Amico-Willman K.M."/>
            <person name="Ouma W.Z."/>
            <person name="Meulia T."/>
            <person name="Sideli G.M."/>
            <person name="Gradziel T.M."/>
            <person name="Fresnedo-Ramirez J."/>
        </authorList>
    </citation>
    <scope>NUCLEOTIDE SEQUENCE [LARGE SCALE GENOMIC DNA]</scope>
    <source>
        <strain evidence="1">Clone GOH B32 T37-40</strain>
    </source>
</reference>
<organism evidence="2 3">
    <name type="scientific">Prunus dulcis</name>
    <name type="common">Almond</name>
    <name type="synonym">Amygdalus dulcis</name>
    <dbReference type="NCBI Taxonomy" id="3755"/>
    <lineage>
        <taxon>Eukaryota</taxon>
        <taxon>Viridiplantae</taxon>
        <taxon>Streptophyta</taxon>
        <taxon>Embryophyta</taxon>
        <taxon>Tracheophyta</taxon>
        <taxon>Spermatophyta</taxon>
        <taxon>Magnoliopsida</taxon>
        <taxon>eudicotyledons</taxon>
        <taxon>Gunneridae</taxon>
        <taxon>Pentapetalae</taxon>
        <taxon>rosids</taxon>
        <taxon>fabids</taxon>
        <taxon>Rosales</taxon>
        <taxon>Rosaceae</taxon>
        <taxon>Amygdaloideae</taxon>
        <taxon>Amygdaleae</taxon>
        <taxon>Prunus</taxon>
    </lineage>
</organism>
<dbReference type="SUPFAM" id="SSF52047">
    <property type="entry name" value="RNI-like"/>
    <property type="match status" value="1"/>
</dbReference>